<evidence type="ECO:0000313" key="2">
    <source>
        <dbReference type="EMBL" id="CAD7593742.1"/>
    </source>
</evidence>
<organism evidence="2">
    <name type="scientific">Timema genevievae</name>
    <name type="common">Walking stick</name>
    <dbReference type="NCBI Taxonomy" id="629358"/>
    <lineage>
        <taxon>Eukaryota</taxon>
        <taxon>Metazoa</taxon>
        <taxon>Ecdysozoa</taxon>
        <taxon>Arthropoda</taxon>
        <taxon>Hexapoda</taxon>
        <taxon>Insecta</taxon>
        <taxon>Pterygota</taxon>
        <taxon>Neoptera</taxon>
        <taxon>Polyneoptera</taxon>
        <taxon>Phasmatodea</taxon>
        <taxon>Timematodea</taxon>
        <taxon>Timematoidea</taxon>
        <taxon>Timematidae</taxon>
        <taxon>Timema</taxon>
    </lineage>
</organism>
<evidence type="ECO:0000256" key="1">
    <source>
        <dbReference type="SAM" id="MobiDB-lite"/>
    </source>
</evidence>
<name>A0A7R9PLB7_TIMGE</name>
<accession>A0A7R9PLB7</accession>
<dbReference type="EMBL" id="OE841027">
    <property type="protein sequence ID" value="CAD7593742.1"/>
    <property type="molecule type" value="Genomic_DNA"/>
</dbReference>
<sequence>MRLTVHCLCRYTLVQSYHVTRLVTAIKTLPPMELYHFVPSKTLNEFNTRLEEAGSELHLELEFGDDNDQDDDDRPAALRALQPDLDLANIGSEFDLSDVDRSRLPEDQHNRFKKAQNTYLNPGAAIPQVITTSRPILRVETVYESHVLPIVNGDSTTYSTLSRPVGTVSKTEYEYGTSTLPAQPVPQINQLFPQQQQQQQLFPQQQQQLILTSTPIVTQTLVTETSSKVLKLTFGAKTAYTTLFSTKVIPTLLTTYLTTSVPVQPTAPSFPGYFPAPYPQFPFVGIFQGQISIIQPEIYSHSWKDRNGHPLKELNPQMSSKTEELTPPSSSPAHLETSVTGLKLSGIWSVNRSLRGLFSVQKTRPGVSSDDPAVAERISLVN</sequence>
<gene>
    <name evidence="2" type="ORF">TGEB3V08_LOCUS5443</name>
</gene>
<dbReference type="AlphaFoldDB" id="A0A7R9PLB7"/>
<reference evidence="2" key="1">
    <citation type="submission" date="2020-11" db="EMBL/GenBank/DDBJ databases">
        <authorList>
            <person name="Tran Van P."/>
        </authorList>
    </citation>
    <scope>NUCLEOTIDE SEQUENCE</scope>
</reference>
<feature type="region of interest" description="Disordered" evidence="1">
    <location>
        <begin position="309"/>
        <end position="336"/>
    </location>
</feature>
<dbReference type="PANTHER" id="PTHR39072">
    <property type="entry name" value="RE48511P"/>
    <property type="match status" value="1"/>
</dbReference>
<proteinExistence type="predicted"/>
<dbReference type="PANTHER" id="PTHR39072:SF3">
    <property type="entry name" value="RE48511P"/>
    <property type="match status" value="1"/>
</dbReference>
<feature type="compositionally biased region" description="Polar residues" evidence="1">
    <location>
        <begin position="327"/>
        <end position="336"/>
    </location>
</feature>
<protein>
    <submittedName>
        <fullName evidence="2">Uncharacterized protein</fullName>
    </submittedName>
</protein>